<dbReference type="SUPFAM" id="SSF57845">
    <property type="entry name" value="B-box zinc-binding domain"/>
    <property type="match status" value="1"/>
</dbReference>
<protein>
    <recommendedName>
        <fullName evidence="3">B box-type domain-containing protein</fullName>
    </recommendedName>
</protein>
<dbReference type="InterPro" id="IPR011042">
    <property type="entry name" value="6-blade_b-propeller_TolB-like"/>
</dbReference>
<dbReference type="Pfam" id="PF00643">
    <property type="entry name" value="zf-B_box"/>
    <property type="match status" value="1"/>
</dbReference>
<dbReference type="InterPro" id="IPR000315">
    <property type="entry name" value="Znf_B-box"/>
</dbReference>
<dbReference type="CDD" id="cd19756">
    <property type="entry name" value="Bbox2"/>
    <property type="match status" value="1"/>
</dbReference>
<gene>
    <name evidence="4" type="ORF">MCOR_38617</name>
</gene>
<evidence type="ECO:0000313" key="5">
    <source>
        <dbReference type="Proteomes" id="UP000507470"/>
    </source>
</evidence>
<reference evidence="4 5" key="1">
    <citation type="submission" date="2020-06" db="EMBL/GenBank/DDBJ databases">
        <authorList>
            <person name="Li R."/>
            <person name="Bekaert M."/>
        </authorList>
    </citation>
    <scope>NUCLEOTIDE SEQUENCE [LARGE SCALE GENOMIC DNA]</scope>
    <source>
        <strain evidence="5">wild</strain>
    </source>
</reference>
<dbReference type="Proteomes" id="UP000507470">
    <property type="component" value="Unassembled WGS sequence"/>
</dbReference>
<dbReference type="OrthoDB" id="6089064at2759"/>
<keyword evidence="5" id="KW-1185">Reference proteome</keyword>
<dbReference type="GO" id="GO:0006513">
    <property type="term" value="P:protein monoubiquitination"/>
    <property type="evidence" value="ECO:0007669"/>
    <property type="project" value="TreeGrafter"/>
</dbReference>
<dbReference type="PANTHER" id="PTHR25462">
    <property type="entry name" value="BONUS, ISOFORM C-RELATED"/>
    <property type="match status" value="1"/>
</dbReference>
<keyword evidence="1" id="KW-0479">Metal-binding</keyword>
<dbReference type="InterPro" id="IPR047153">
    <property type="entry name" value="TRIM45/56/19-like"/>
</dbReference>
<organism evidence="4 5">
    <name type="scientific">Mytilus coruscus</name>
    <name type="common">Sea mussel</name>
    <dbReference type="NCBI Taxonomy" id="42192"/>
    <lineage>
        <taxon>Eukaryota</taxon>
        <taxon>Metazoa</taxon>
        <taxon>Spiralia</taxon>
        <taxon>Lophotrochozoa</taxon>
        <taxon>Mollusca</taxon>
        <taxon>Bivalvia</taxon>
        <taxon>Autobranchia</taxon>
        <taxon>Pteriomorphia</taxon>
        <taxon>Mytilida</taxon>
        <taxon>Mytiloidea</taxon>
        <taxon>Mytilidae</taxon>
        <taxon>Mytilinae</taxon>
        <taxon>Mytilus</taxon>
    </lineage>
</organism>
<dbReference type="Gene3D" id="3.30.160.60">
    <property type="entry name" value="Classic Zinc Finger"/>
    <property type="match status" value="1"/>
</dbReference>
<evidence type="ECO:0000256" key="1">
    <source>
        <dbReference type="PROSITE-ProRule" id="PRU00024"/>
    </source>
</evidence>
<dbReference type="GO" id="GO:0008270">
    <property type="term" value="F:zinc ion binding"/>
    <property type="evidence" value="ECO:0007669"/>
    <property type="project" value="UniProtKB-KW"/>
</dbReference>
<keyword evidence="1" id="KW-0863">Zinc-finger</keyword>
<evidence type="ECO:0000256" key="2">
    <source>
        <dbReference type="SAM" id="Coils"/>
    </source>
</evidence>
<name>A0A6J8D845_MYTCO</name>
<keyword evidence="2" id="KW-0175">Coiled coil</keyword>
<dbReference type="PANTHER" id="PTHR25462:SF229">
    <property type="entry name" value="TRANSCRIPTION INTERMEDIARY FACTOR 1-BETA"/>
    <property type="match status" value="1"/>
</dbReference>
<evidence type="ECO:0000259" key="3">
    <source>
        <dbReference type="PROSITE" id="PS50119"/>
    </source>
</evidence>
<feature type="coiled-coil region" evidence="2">
    <location>
        <begin position="144"/>
        <end position="171"/>
    </location>
</feature>
<dbReference type="GO" id="GO:0061630">
    <property type="term" value="F:ubiquitin protein ligase activity"/>
    <property type="evidence" value="ECO:0007669"/>
    <property type="project" value="TreeGrafter"/>
</dbReference>
<dbReference type="EMBL" id="CACVKT020007046">
    <property type="protein sequence ID" value="CAC5404878.1"/>
    <property type="molecule type" value="Genomic_DNA"/>
</dbReference>
<sequence length="525" mass="59972">MSFESNQDQSDIGAQDVVRKKLATHRCSSHPSIDLSIFCRQCNKLICPVCITHEHQQHIMCDVKTIHHEKLGILADKDHLITNKFIPFFTEESSKLDKILVTHQDHCGKMKLKIEEHDRKFKEEITKRTNALLQTFENYLHTTNEEVKNRKSKLENKLSNLKKNHEIIDQIKESDDIRKICKTADDMLDYVSNVNISSAPLPLKNKEYKEGNIKTGIISSLIGSLQPITLPDTAQVHFKVLKTYVTDLDAIGKVISKEKTWIKTSTGSVLRKIDLHDELRPLWEKKIQVRDIAINSFGDVFLAIENNPQLKIVRNGENEIKDFYKFPKPSFFGKRQVPVALHWYKENQILAGTIAKEANTETLADNVQRQLVCLSEDQQQLKVYECDQDGKRLFNFPFRITSDSNGDIVFLDKLSNQSGRIVSMTTEGTIKWAYNPINGTRSGHLFDPWDIVVTSHDNVIICETRNNAFHVLNCDGQIMTCQQTDSLGIKYPASMDINKNGLLILGCGTEYEQTAKLHTLEFKGC</sequence>
<proteinExistence type="predicted"/>
<dbReference type="Gene3D" id="2.120.10.30">
    <property type="entry name" value="TolB, C-terminal domain"/>
    <property type="match status" value="1"/>
</dbReference>
<evidence type="ECO:0000313" key="4">
    <source>
        <dbReference type="EMBL" id="CAC5404878.1"/>
    </source>
</evidence>
<feature type="domain" description="B box-type" evidence="3">
    <location>
        <begin position="22"/>
        <end position="63"/>
    </location>
</feature>
<dbReference type="SUPFAM" id="SSF101898">
    <property type="entry name" value="NHL repeat"/>
    <property type="match status" value="1"/>
</dbReference>
<keyword evidence="1" id="KW-0862">Zinc</keyword>
<accession>A0A6J8D845</accession>
<dbReference type="PROSITE" id="PS50119">
    <property type="entry name" value="ZF_BBOX"/>
    <property type="match status" value="1"/>
</dbReference>
<dbReference type="AlphaFoldDB" id="A0A6J8D845"/>